<keyword evidence="3" id="KW-1185">Reference proteome</keyword>
<dbReference type="EMBL" id="CP151511">
    <property type="protein sequence ID" value="WZN65231.1"/>
    <property type="molecule type" value="Genomic_DNA"/>
</dbReference>
<accession>A0AAX4PGP6</accession>
<evidence type="ECO:0000313" key="2">
    <source>
        <dbReference type="EMBL" id="WZN65231.1"/>
    </source>
</evidence>
<reference evidence="2 3" key="1">
    <citation type="submission" date="2024-03" db="EMBL/GenBank/DDBJ databases">
        <title>Complete genome sequence of the green alga Chloropicon roscoffensis RCC1871.</title>
        <authorList>
            <person name="Lemieux C."/>
            <person name="Pombert J.-F."/>
            <person name="Otis C."/>
            <person name="Turmel M."/>
        </authorList>
    </citation>
    <scope>NUCLEOTIDE SEQUENCE [LARGE SCALE GENOMIC DNA]</scope>
    <source>
        <strain evidence="2 3">RCC1871</strain>
    </source>
</reference>
<dbReference type="AlphaFoldDB" id="A0AAX4PGP6"/>
<dbReference type="InterPro" id="IPR044705">
    <property type="entry name" value="CCB4"/>
</dbReference>
<protein>
    <submittedName>
        <fullName evidence="2">Subunit B of cofactor assembly of complex C</fullName>
    </submittedName>
</protein>
<dbReference type="Proteomes" id="UP001472866">
    <property type="component" value="Chromosome 11"/>
</dbReference>
<gene>
    <name evidence="2" type="ORF">HKI87_11g67880</name>
</gene>
<dbReference type="GO" id="GO:0010190">
    <property type="term" value="P:cytochrome b6f complex assembly"/>
    <property type="evidence" value="ECO:0007669"/>
    <property type="project" value="TreeGrafter"/>
</dbReference>
<dbReference type="PANTHER" id="PTHR34943">
    <property type="match status" value="1"/>
</dbReference>
<dbReference type="Pfam" id="PF11152">
    <property type="entry name" value="CCB2_CCB4"/>
    <property type="match status" value="1"/>
</dbReference>
<proteinExistence type="predicted"/>
<feature type="region of interest" description="Disordered" evidence="1">
    <location>
        <begin position="1"/>
        <end position="22"/>
    </location>
</feature>
<sequence>MESCGRPRSSALREGSRPGPAPGLWARARALARGGAAGRVDGIMWSPAVERAARGVSAGPRPRVPASIGKPSRRRVLPLPRAAGGRDAAPVALKKVPLWIGSSGITAVLLNRILSGVAPVADAGSSQSRADVIAIVLSAACVLTGLQWSSIKARTYPKVPQGGEAVAFFDDALAPDAKREIQWCYDSLLASTSAACGLVVFHGGQCVSHLGFADTSGPHGRDAVMGPMCSTMVERDRGNYIPNLRVYPGRVEFTYLPETTQSLVLQPLGEDGVILVCGDTQRGFTKVDQSWIATISEKLDVTLSASD</sequence>
<evidence type="ECO:0000256" key="1">
    <source>
        <dbReference type="SAM" id="MobiDB-lite"/>
    </source>
</evidence>
<dbReference type="GO" id="GO:0009507">
    <property type="term" value="C:chloroplast"/>
    <property type="evidence" value="ECO:0007669"/>
    <property type="project" value="TreeGrafter"/>
</dbReference>
<name>A0AAX4PGP6_9CHLO</name>
<organism evidence="2 3">
    <name type="scientific">Chloropicon roscoffensis</name>
    <dbReference type="NCBI Taxonomy" id="1461544"/>
    <lineage>
        <taxon>Eukaryota</taxon>
        <taxon>Viridiplantae</taxon>
        <taxon>Chlorophyta</taxon>
        <taxon>Chloropicophyceae</taxon>
        <taxon>Chloropicales</taxon>
        <taxon>Chloropicaceae</taxon>
        <taxon>Chloropicon</taxon>
    </lineage>
</organism>
<evidence type="ECO:0000313" key="3">
    <source>
        <dbReference type="Proteomes" id="UP001472866"/>
    </source>
</evidence>
<dbReference type="InterPro" id="IPR021325">
    <property type="entry name" value="CCB2/CCB4"/>
</dbReference>
<dbReference type="PANTHER" id="PTHR34943:SF2">
    <property type="entry name" value="PROTEIN COFACTOR ASSEMBLY OF COMPLEX C SUBUNIT B CCB4, CHLOROPLASTIC"/>
    <property type="match status" value="1"/>
</dbReference>